<evidence type="ECO:0000256" key="2">
    <source>
        <dbReference type="ARBA" id="ARBA00004184"/>
    </source>
</evidence>
<dbReference type="InterPro" id="IPR036771">
    <property type="entry name" value="ATPsynth_dsu/esu_N"/>
</dbReference>
<dbReference type="HAMAP" id="MF_00530">
    <property type="entry name" value="ATP_synth_epsil_bac"/>
    <property type="match status" value="1"/>
</dbReference>
<organism evidence="13 14">
    <name type="scientific">Candidatus Nucleicultrix amoebiphila FS5</name>
    <dbReference type="NCBI Taxonomy" id="1414854"/>
    <lineage>
        <taxon>Bacteria</taxon>
        <taxon>Pseudomonadati</taxon>
        <taxon>Pseudomonadota</taxon>
        <taxon>Alphaproteobacteria</taxon>
        <taxon>Holosporales</taxon>
        <taxon>Candidatus Nucleicultricaceae</taxon>
        <taxon>Candidatus Nucleicultrix</taxon>
    </lineage>
</organism>
<dbReference type="KEGG" id="naf:GQ61_02915"/>
<evidence type="ECO:0000256" key="8">
    <source>
        <dbReference type="ARBA" id="ARBA00023196"/>
    </source>
</evidence>
<dbReference type="STRING" id="1414854.GQ61_02915"/>
<dbReference type="GO" id="GO:0046933">
    <property type="term" value="F:proton-transporting ATP synthase activity, rotational mechanism"/>
    <property type="evidence" value="ECO:0007669"/>
    <property type="project" value="UniProtKB-UniRule"/>
</dbReference>
<dbReference type="PANTHER" id="PTHR13822">
    <property type="entry name" value="ATP SYNTHASE DELTA/EPSILON CHAIN"/>
    <property type="match status" value="1"/>
</dbReference>
<evidence type="ECO:0000256" key="1">
    <source>
        <dbReference type="ARBA" id="ARBA00003543"/>
    </source>
</evidence>
<feature type="domain" description="ATP synthase F1 complex delta/epsilon subunit N-terminal" evidence="12">
    <location>
        <begin position="4"/>
        <end position="82"/>
    </location>
</feature>
<dbReference type="NCBIfam" id="TIGR01216">
    <property type="entry name" value="ATP_synt_epsi"/>
    <property type="match status" value="1"/>
</dbReference>
<dbReference type="AlphaFoldDB" id="A0A1W6N3L6"/>
<keyword evidence="6 10" id="KW-0406">Ion transport</keyword>
<dbReference type="Pfam" id="PF02823">
    <property type="entry name" value="ATP-synt_DE_N"/>
    <property type="match status" value="1"/>
</dbReference>
<evidence type="ECO:0000256" key="6">
    <source>
        <dbReference type="ARBA" id="ARBA00023065"/>
    </source>
</evidence>
<dbReference type="GO" id="GO:0005524">
    <property type="term" value="F:ATP binding"/>
    <property type="evidence" value="ECO:0007669"/>
    <property type="project" value="UniProtKB-UniRule"/>
</dbReference>
<evidence type="ECO:0000313" key="14">
    <source>
        <dbReference type="Proteomes" id="UP000237351"/>
    </source>
</evidence>
<comment type="similarity">
    <text evidence="3 10 11">Belongs to the ATPase epsilon chain family.</text>
</comment>
<keyword evidence="7 10" id="KW-0472">Membrane</keyword>
<dbReference type="Proteomes" id="UP000237351">
    <property type="component" value="Chromosome"/>
</dbReference>
<keyword evidence="14" id="KW-1185">Reference proteome</keyword>
<dbReference type="GO" id="GO:0045259">
    <property type="term" value="C:proton-transporting ATP synthase complex"/>
    <property type="evidence" value="ECO:0007669"/>
    <property type="project" value="UniProtKB-KW"/>
</dbReference>
<accession>A0A1W6N3L6</accession>
<reference evidence="13 14" key="1">
    <citation type="submission" date="2014-06" db="EMBL/GenBank/DDBJ databases">
        <title>The genome of the endonuclear symbiont Nucleicultrix amoebiphila.</title>
        <authorList>
            <person name="Schulz F."/>
            <person name="Horn M."/>
        </authorList>
    </citation>
    <scope>NUCLEOTIDE SEQUENCE [LARGE SCALE GENOMIC DNA]</scope>
    <source>
        <strain evidence="13 14">FS5</strain>
    </source>
</reference>
<evidence type="ECO:0000313" key="13">
    <source>
        <dbReference type="EMBL" id="ARN84445.1"/>
    </source>
</evidence>
<protein>
    <recommendedName>
        <fullName evidence="10">ATP synthase epsilon chain</fullName>
    </recommendedName>
    <alternativeName>
        <fullName evidence="10">ATP synthase F1 sector epsilon subunit</fullName>
    </alternativeName>
    <alternativeName>
        <fullName evidence="10">F-ATPase epsilon subunit</fullName>
    </alternativeName>
</protein>
<evidence type="ECO:0000256" key="5">
    <source>
        <dbReference type="ARBA" id="ARBA00022781"/>
    </source>
</evidence>
<dbReference type="RefSeq" id="WP_085783842.1">
    <property type="nucleotide sequence ID" value="NZ_CP008743.1"/>
</dbReference>
<keyword evidence="9 10" id="KW-0066">ATP synthesis</keyword>
<keyword evidence="4 10" id="KW-0813">Transport</keyword>
<dbReference type="PANTHER" id="PTHR13822:SF10">
    <property type="entry name" value="ATP SYNTHASE EPSILON CHAIN, CHLOROPLASTIC"/>
    <property type="match status" value="1"/>
</dbReference>
<dbReference type="SUPFAM" id="SSF51344">
    <property type="entry name" value="Epsilon subunit of F1F0-ATP synthase N-terminal domain"/>
    <property type="match status" value="1"/>
</dbReference>
<evidence type="ECO:0000256" key="7">
    <source>
        <dbReference type="ARBA" id="ARBA00023136"/>
    </source>
</evidence>
<name>A0A1W6N3L6_9PROT</name>
<dbReference type="EMBL" id="CP008743">
    <property type="protein sequence ID" value="ARN84445.1"/>
    <property type="molecule type" value="Genomic_DNA"/>
</dbReference>
<dbReference type="Gene3D" id="2.60.15.10">
    <property type="entry name" value="F0F1 ATP synthase delta/epsilon subunit, N-terminal"/>
    <property type="match status" value="1"/>
</dbReference>
<keyword evidence="5 10" id="KW-0375">Hydrogen ion transport</keyword>
<keyword evidence="10" id="KW-1003">Cell membrane</keyword>
<evidence type="ECO:0000256" key="10">
    <source>
        <dbReference type="HAMAP-Rule" id="MF_00530"/>
    </source>
</evidence>
<keyword evidence="8 10" id="KW-0139">CF(1)</keyword>
<dbReference type="CDD" id="cd12152">
    <property type="entry name" value="F1-ATPase_delta"/>
    <property type="match status" value="1"/>
</dbReference>
<comment type="subcellular location">
    <subcellularLocation>
        <location evidence="10">Cell membrane</location>
        <topology evidence="10">Peripheral membrane protein</topology>
    </subcellularLocation>
    <subcellularLocation>
        <location evidence="2">Endomembrane system</location>
        <topology evidence="2">Peripheral membrane protein</topology>
    </subcellularLocation>
</comment>
<evidence type="ECO:0000256" key="9">
    <source>
        <dbReference type="ARBA" id="ARBA00023310"/>
    </source>
</evidence>
<dbReference type="InterPro" id="IPR001469">
    <property type="entry name" value="ATP_synth_F1_dsu/esu"/>
</dbReference>
<dbReference type="GO" id="GO:0012505">
    <property type="term" value="C:endomembrane system"/>
    <property type="evidence" value="ECO:0007669"/>
    <property type="project" value="UniProtKB-SubCell"/>
</dbReference>
<dbReference type="GO" id="GO:0005886">
    <property type="term" value="C:plasma membrane"/>
    <property type="evidence" value="ECO:0007669"/>
    <property type="project" value="UniProtKB-SubCell"/>
</dbReference>
<dbReference type="InterPro" id="IPR020546">
    <property type="entry name" value="ATP_synth_F1_dsu/esu_N"/>
</dbReference>
<evidence type="ECO:0000256" key="4">
    <source>
        <dbReference type="ARBA" id="ARBA00022448"/>
    </source>
</evidence>
<gene>
    <name evidence="10" type="primary">atpC</name>
    <name evidence="13" type="ORF">GQ61_02915</name>
</gene>
<proteinExistence type="inferred from homology"/>
<dbReference type="OrthoDB" id="9799969at2"/>
<evidence type="ECO:0000256" key="11">
    <source>
        <dbReference type="RuleBase" id="RU003656"/>
    </source>
</evidence>
<sequence>MNKLNFSLISPERVFFKGEVDMVILPAENGEMGVLWDHSPFIVSLKAGLIKIYQDQKIADQIFVFEGFANINPEGCQVLAEEIVEVEELRVAKIEDFIDKIREEIDIAHDLEDKERLSRDLRIAYAKQQVIHTLTDINS</sequence>
<comment type="function">
    <text evidence="1 10">Produces ATP from ADP in the presence of a proton gradient across the membrane.</text>
</comment>
<evidence type="ECO:0000259" key="12">
    <source>
        <dbReference type="Pfam" id="PF02823"/>
    </source>
</evidence>
<evidence type="ECO:0000256" key="3">
    <source>
        <dbReference type="ARBA" id="ARBA00005712"/>
    </source>
</evidence>
<comment type="subunit">
    <text evidence="10 11">F-type ATPases have 2 components, CF(1) - the catalytic core - and CF(0) - the membrane proton channel. CF(1) has five subunits: alpha(3), beta(3), gamma(1), delta(1), epsilon(1). CF(0) has three main subunits: a, b and c.</text>
</comment>